<feature type="compositionally biased region" description="Acidic residues" evidence="6">
    <location>
        <begin position="358"/>
        <end position="378"/>
    </location>
</feature>
<dbReference type="Gene3D" id="1.10.510.10">
    <property type="entry name" value="Transferase(Phosphotransferase) domain 1"/>
    <property type="match status" value="1"/>
</dbReference>
<dbReference type="InterPro" id="IPR050660">
    <property type="entry name" value="NEK_Ser/Thr_kinase"/>
</dbReference>
<organism evidence="9 10">
    <name type="scientific">Stigmatella erecta</name>
    <dbReference type="NCBI Taxonomy" id="83460"/>
    <lineage>
        <taxon>Bacteria</taxon>
        <taxon>Pseudomonadati</taxon>
        <taxon>Myxococcota</taxon>
        <taxon>Myxococcia</taxon>
        <taxon>Myxococcales</taxon>
        <taxon>Cystobacterineae</taxon>
        <taxon>Archangiaceae</taxon>
        <taxon>Stigmatella</taxon>
    </lineage>
</organism>
<dbReference type="AlphaFoldDB" id="A0A1I0F4Y9"/>
<keyword evidence="7" id="KW-1133">Transmembrane helix</keyword>
<sequence length="783" mass="84422">MAELFLAQEPPKPDLVVLKRILPYLSEEPEFVQMFLDEARIAAQLHHPNIVQVSELGRLENTIFIAMEFVEGIDLRRVMQEEGKFGANVPYGVAAAVCAQVASGLDYAHHSIGVDGRPLQLIHRDVSPQNVMLAYDGRVKLVDFGIAKAGAFVERSKPGVIKGKFLYLSPEQVAQEKLDHRADIFALGTMLYEITTGKSPFAKPTTEGILFAIRSEDPPPPHLIKDDYPTELSRIIMRCLLKDRNVRYQRASEVQKDLETFLTSGTLKQSTDVADYIARLMGEEEERTVLHIPIAAPAGRKDATMPMPMGLSARPHRKPAGEKAAQPEYASEPEMPTQMSRPRPMAREEPPPPPAPREEEEEEAAYGEEEREPDDTLDPYEKRAAPLEDAAAPQAPDEEEEEEERTAVGTHPIRAWSSNDGEFTVPDRGRGSRPGMAAVPSSRRPALAIEPNTEPRARRPAAPPSRRPLAEEEDDDEDSQSISLTQPTVNQRLRPGGDDEPSRSMSQTQPTPAPRGSRPSARMVPWDDEAPDATDSGMSGEELSQPLPDEMLPDEDESTGGYGPVSEPSARRGRGLLIAVAAVALLAVFAGGLFWALSLSSGPEDEFGEDPLQPVPLRHTGGLAPEPPARPEAPPPARDPAGDEGLAAAEAGKAPAPATGDNPSGPPAGTGELLPEPPPLVEDSAPVAPQAPTAVAAATPAGKSAPASLVAVKFTTSSRTVVISVDGKRIEPNKVVSLPAGQVKVKYACSSARKPTRGSFKQILKPDDRGAIELLIPCRKGQK</sequence>
<dbReference type="GO" id="GO:0005524">
    <property type="term" value="F:ATP binding"/>
    <property type="evidence" value="ECO:0007669"/>
    <property type="project" value="UniProtKB-KW"/>
</dbReference>
<dbReference type="PROSITE" id="PS00109">
    <property type="entry name" value="PROTEIN_KINASE_TYR"/>
    <property type="match status" value="1"/>
</dbReference>
<dbReference type="InterPro" id="IPR008266">
    <property type="entry name" value="Tyr_kinase_AS"/>
</dbReference>
<evidence type="ECO:0000313" key="10">
    <source>
        <dbReference type="Proteomes" id="UP000199181"/>
    </source>
</evidence>
<name>A0A1I0F4Y9_9BACT</name>
<keyword evidence="3" id="KW-0547">Nucleotide-binding</keyword>
<dbReference type="GO" id="GO:0004674">
    <property type="term" value="F:protein serine/threonine kinase activity"/>
    <property type="evidence" value="ECO:0007669"/>
    <property type="project" value="UniProtKB-KW"/>
</dbReference>
<evidence type="ECO:0000256" key="5">
    <source>
        <dbReference type="ARBA" id="ARBA00022840"/>
    </source>
</evidence>
<keyword evidence="4 9" id="KW-0418">Kinase</keyword>
<proteinExistence type="predicted"/>
<accession>A0A1I0F4Y9</accession>
<feature type="compositionally biased region" description="Low complexity" evidence="6">
    <location>
        <begin position="643"/>
        <end position="658"/>
    </location>
</feature>
<keyword evidence="7" id="KW-0812">Transmembrane</keyword>
<keyword evidence="10" id="KW-1185">Reference proteome</keyword>
<protein>
    <recommendedName>
        <fullName evidence="1">non-specific serine/threonine protein kinase</fullName>
        <ecNumber evidence="1">2.7.11.1</ecNumber>
    </recommendedName>
</protein>
<keyword evidence="7" id="KW-0472">Membrane</keyword>
<keyword evidence="9" id="KW-0723">Serine/threonine-protein kinase</keyword>
<dbReference type="PROSITE" id="PS50011">
    <property type="entry name" value="PROTEIN_KINASE_DOM"/>
    <property type="match status" value="1"/>
</dbReference>
<evidence type="ECO:0000256" key="7">
    <source>
        <dbReference type="SAM" id="Phobius"/>
    </source>
</evidence>
<evidence type="ECO:0000256" key="3">
    <source>
        <dbReference type="ARBA" id="ARBA00022741"/>
    </source>
</evidence>
<dbReference type="CDD" id="cd14014">
    <property type="entry name" value="STKc_PknB_like"/>
    <property type="match status" value="1"/>
</dbReference>
<keyword evidence="2" id="KW-0808">Transferase</keyword>
<dbReference type="Proteomes" id="UP000199181">
    <property type="component" value="Unassembled WGS sequence"/>
</dbReference>
<feature type="domain" description="Protein kinase" evidence="8">
    <location>
        <begin position="1"/>
        <end position="262"/>
    </location>
</feature>
<evidence type="ECO:0000256" key="1">
    <source>
        <dbReference type="ARBA" id="ARBA00012513"/>
    </source>
</evidence>
<dbReference type="RefSeq" id="WP_093517778.1">
    <property type="nucleotide sequence ID" value="NZ_FOIJ01000003.1"/>
</dbReference>
<feature type="region of interest" description="Disordered" evidence="6">
    <location>
        <begin position="300"/>
        <end position="570"/>
    </location>
</feature>
<feature type="compositionally biased region" description="Pro residues" evidence="6">
    <location>
        <begin position="625"/>
        <end position="638"/>
    </location>
</feature>
<feature type="transmembrane region" description="Helical" evidence="7">
    <location>
        <begin position="576"/>
        <end position="597"/>
    </location>
</feature>
<evidence type="ECO:0000256" key="2">
    <source>
        <dbReference type="ARBA" id="ARBA00022679"/>
    </source>
</evidence>
<keyword evidence="5" id="KW-0067">ATP-binding</keyword>
<dbReference type="PANTHER" id="PTHR43671:SF13">
    <property type="entry name" value="SERINE_THREONINE-PROTEIN KINASE NEK2"/>
    <property type="match status" value="1"/>
</dbReference>
<evidence type="ECO:0000256" key="6">
    <source>
        <dbReference type="SAM" id="MobiDB-lite"/>
    </source>
</evidence>
<dbReference type="InterPro" id="IPR000719">
    <property type="entry name" value="Prot_kinase_dom"/>
</dbReference>
<reference evidence="10" key="1">
    <citation type="submission" date="2016-10" db="EMBL/GenBank/DDBJ databases">
        <authorList>
            <person name="Varghese N."/>
            <person name="Submissions S."/>
        </authorList>
    </citation>
    <scope>NUCLEOTIDE SEQUENCE [LARGE SCALE GENOMIC DNA]</scope>
    <source>
        <strain evidence="10">DSM 16858</strain>
    </source>
</reference>
<evidence type="ECO:0000256" key="4">
    <source>
        <dbReference type="ARBA" id="ARBA00022777"/>
    </source>
</evidence>
<feature type="compositionally biased region" description="Polar residues" evidence="6">
    <location>
        <begin position="480"/>
        <end position="491"/>
    </location>
</feature>
<dbReference type="EC" id="2.7.11.1" evidence="1"/>
<dbReference type="SUPFAM" id="SSF56112">
    <property type="entry name" value="Protein kinase-like (PK-like)"/>
    <property type="match status" value="1"/>
</dbReference>
<feature type="region of interest" description="Disordered" evidence="6">
    <location>
        <begin position="600"/>
        <end position="706"/>
    </location>
</feature>
<dbReference type="Gene3D" id="3.30.200.20">
    <property type="entry name" value="Phosphorylase Kinase, domain 1"/>
    <property type="match status" value="1"/>
</dbReference>
<dbReference type="InterPro" id="IPR011009">
    <property type="entry name" value="Kinase-like_dom_sf"/>
</dbReference>
<dbReference type="PANTHER" id="PTHR43671">
    <property type="entry name" value="SERINE/THREONINE-PROTEIN KINASE NEK"/>
    <property type="match status" value="1"/>
</dbReference>
<gene>
    <name evidence="9" type="ORF">SAMN05443639_103258</name>
</gene>
<feature type="compositionally biased region" description="Low complexity" evidence="6">
    <location>
        <begin position="681"/>
        <end position="706"/>
    </location>
</feature>
<evidence type="ECO:0000259" key="8">
    <source>
        <dbReference type="PROSITE" id="PS50011"/>
    </source>
</evidence>
<dbReference type="EMBL" id="FOIJ01000003">
    <property type="protein sequence ID" value="SET52887.1"/>
    <property type="molecule type" value="Genomic_DNA"/>
</dbReference>
<evidence type="ECO:0000313" key="9">
    <source>
        <dbReference type="EMBL" id="SET52887.1"/>
    </source>
</evidence>
<dbReference type="Pfam" id="PF00069">
    <property type="entry name" value="Pkinase"/>
    <property type="match status" value="1"/>
</dbReference>